<feature type="compositionally biased region" description="Basic and acidic residues" evidence="8">
    <location>
        <begin position="4683"/>
        <end position="4708"/>
    </location>
</feature>
<dbReference type="InterPro" id="IPR013968">
    <property type="entry name" value="PKS_KR"/>
</dbReference>
<dbReference type="PROSITE" id="PS52004">
    <property type="entry name" value="KS3_2"/>
    <property type="match status" value="4"/>
</dbReference>
<dbReference type="InterPro" id="IPR020806">
    <property type="entry name" value="PKS_PP-bd"/>
</dbReference>
<feature type="region of interest" description="C-terminal hotdog fold" evidence="7">
    <location>
        <begin position="686"/>
        <end position="860"/>
    </location>
</feature>
<evidence type="ECO:0000256" key="5">
    <source>
        <dbReference type="ARBA" id="ARBA00023268"/>
    </source>
</evidence>
<feature type="region of interest" description="Disordered" evidence="8">
    <location>
        <begin position="2621"/>
        <end position="2642"/>
    </location>
</feature>
<dbReference type="InterPro" id="IPR016039">
    <property type="entry name" value="Thiolase-like"/>
</dbReference>
<feature type="domain" description="Ketosynthase family 3 (KS3)" evidence="10">
    <location>
        <begin position="4054"/>
        <end position="4513"/>
    </location>
</feature>
<dbReference type="PROSITE" id="PS50075">
    <property type="entry name" value="CARRIER"/>
    <property type="match status" value="4"/>
</dbReference>
<reference evidence="12" key="1">
    <citation type="submission" date="2014-11" db="EMBL/GenBank/DDBJ databases">
        <title>Molecular phylogeny of cliff fern family Woodsiaceae with morphological implications.</title>
        <authorList>
            <person name="Shao Y.-Z."/>
            <person name="Wei R."/>
            <person name="Zhang X.-C."/>
        </authorList>
    </citation>
    <scope>NUCLEOTIDE SEQUENCE</scope>
</reference>
<protein>
    <recommendedName>
        <fullName evidence="13">Carrier domain-containing protein</fullName>
    </recommendedName>
</protein>
<dbReference type="InterPro" id="IPR001227">
    <property type="entry name" value="Ac_transferase_dom_sf"/>
</dbReference>
<comment type="caution">
    <text evidence="7">Lacks conserved residue(s) required for the propagation of feature annotation.</text>
</comment>
<evidence type="ECO:0000256" key="8">
    <source>
        <dbReference type="SAM" id="MobiDB-lite"/>
    </source>
</evidence>
<dbReference type="InterPro" id="IPR014031">
    <property type="entry name" value="Ketoacyl_synth_C"/>
</dbReference>
<feature type="active site" description="Proton donor; for dehydratase activity" evidence="7">
    <location>
        <position position="769"/>
    </location>
</feature>
<feature type="region of interest" description="Disordered" evidence="8">
    <location>
        <begin position="3654"/>
        <end position="3696"/>
    </location>
</feature>
<dbReference type="InterPro" id="IPR016036">
    <property type="entry name" value="Malonyl_transacylase_ACP-bd"/>
</dbReference>
<dbReference type="GO" id="GO:0031177">
    <property type="term" value="F:phosphopantetheine binding"/>
    <property type="evidence" value="ECO:0007669"/>
    <property type="project" value="InterPro"/>
</dbReference>
<feature type="compositionally biased region" description="Polar residues" evidence="8">
    <location>
        <begin position="2477"/>
        <end position="2488"/>
    </location>
</feature>
<dbReference type="InterPro" id="IPR036736">
    <property type="entry name" value="ACP-like_sf"/>
</dbReference>
<dbReference type="GO" id="GO:0004315">
    <property type="term" value="F:3-oxoacyl-[acyl-carrier-protein] synthase activity"/>
    <property type="evidence" value="ECO:0007669"/>
    <property type="project" value="InterPro"/>
</dbReference>
<feature type="region of interest" description="Disordered" evidence="8">
    <location>
        <begin position="5837"/>
        <end position="5865"/>
    </location>
</feature>
<dbReference type="InterPro" id="IPR006162">
    <property type="entry name" value="Ppantetheine_attach_site"/>
</dbReference>
<evidence type="ECO:0000259" key="10">
    <source>
        <dbReference type="PROSITE" id="PS52004"/>
    </source>
</evidence>
<dbReference type="InterPro" id="IPR036291">
    <property type="entry name" value="NAD(P)-bd_dom_sf"/>
</dbReference>
<feature type="region of interest" description="N-terminal hotdog fold" evidence="7">
    <location>
        <begin position="3533"/>
        <end position="3687"/>
    </location>
</feature>
<feature type="compositionally biased region" description="Polar residues" evidence="8">
    <location>
        <begin position="5840"/>
        <end position="5865"/>
    </location>
</feature>
<feature type="domain" description="Carrier" evidence="9">
    <location>
        <begin position="5724"/>
        <end position="5801"/>
    </location>
</feature>
<dbReference type="InterPro" id="IPR013149">
    <property type="entry name" value="ADH-like_C"/>
</dbReference>
<feature type="region of interest" description="C-terminal hotdog fold" evidence="7">
    <location>
        <begin position="3709"/>
        <end position="3897"/>
    </location>
</feature>
<feature type="compositionally biased region" description="Basic and acidic residues" evidence="8">
    <location>
        <begin position="2449"/>
        <end position="2459"/>
    </location>
</feature>
<dbReference type="GO" id="GO:0006633">
    <property type="term" value="P:fatty acid biosynthetic process"/>
    <property type="evidence" value="ECO:0007669"/>
    <property type="project" value="InterPro"/>
</dbReference>
<feature type="compositionally biased region" description="Low complexity" evidence="8">
    <location>
        <begin position="5450"/>
        <end position="5459"/>
    </location>
</feature>
<dbReference type="Pfam" id="PF00698">
    <property type="entry name" value="Acyl_transf_1"/>
    <property type="match status" value="1"/>
</dbReference>
<dbReference type="PROSITE" id="PS52019">
    <property type="entry name" value="PKS_MFAS_DH"/>
    <property type="match status" value="3"/>
</dbReference>
<dbReference type="InterPro" id="IPR014030">
    <property type="entry name" value="Ketoacyl_synth_N"/>
</dbReference>
<dbReference type="SMART" id="SM00827">
    <property type="entry name" value="PKS_AT"/>
    <property type="match status" value="1"/>
</dbReference>
<dbReference type="SMART" id="SM00823">
    <property type="entry name" value="PKS_PP"/>
    <property type="match status" value="3"/>
</dbReference>
<dbReference type="Pfam" id="PF14765">
    <property type="entry name" value="PS-DH"/>
    <property type="match status" value="3"/>
</dbReference>
<dbReference type="Gene3D" id="1.10.1200.10">
    <property type="entry name" value="ACP-like"/>
    <property type="match status" value="3"/>
</dbReference>
<evidence type="ECO:0000313" key="12">
    <source>
        <dbReference type="EMBL" id="CUC09983.1"/>
    </source>
</evidence>
<sequence>MSERDEEKRPTGQQEGLECPPSSSGVSCAPSRSSESREAEEQRVPSPLGFSIVIPQPPFAVVSAACRLPGGVNGPFQLWERLLEQKDCLGPVPAWRWAHAEHFDPDVESPERKYFAPRGGFLQNAEMFDHKFFGISAAEVAATDPQQRLMLEVAVEAFRSAFPPSRETGRERGGMGVACFVACSNSTEWPVLLEKNKAASAFIATGSAQALLSNRVSFHLKLRGTSMTIDASTCSSLLALDSAIRHLRLSPPTEAALVGAVHLMLTPSGFVNTCKARMLSKDGRCATFDADANGYARGEGCGAVVLKALERAEAEGDAIWGVVRGSGCNHGGRAASLTAPSAPAQSACLLQALESAGLQPQDVSFLEAHGTGTALGDPIEVQAIKSVYLLGREGGGSESKAESEIQPLVLGAVKTNIGHLEAAAGIAGLIKLLLVLHHRTAPPNLHLRRLNPHIEEIVEGFRVCFPREATALEGRGRPSLPDDAPLVGGVSSFGFGGVNAHTIVEGSREGFSCLPLDSAASDATLQHPFLQSVGRSLWEGCLSGDIAALMSDHVVRNQVVVPGAQLLEGIAAVCMSRVRKAGDGQTETESASPSVCVEDLKILVPLVIGSAGDEAWERCQINTKRKLRVSLETPQGDAISSSLSFSSFDPSSNSEAVHAVAREGVPRGLLNSEGWKSLESLQREISIEWMPIDELYEVGRAAGLQYGPRFQTIRKYFGRTLKDEEKNGGVWEGLVCVSGDPLSDELAEDSPEGMERAEDNFLINPALLDGIWQGAGFGMLSEHISRWQRGMRQLSPLVPVAVSRVELRRVTCNVLWGHVKVVEKGSSHGLIDILLYSETGEVLGVLEGLRLQEVDWRAHVKIPSDLLWEFEWVPDPVGDSVDEEEREKEVGDARVATDASQFRWVFISVPSEKLGEALKSTFGPDAEVHLLGELPEKEALRGLFSDVSVQKDVSLRVVSLGGLADGHSAVQGDVRDVEVVQVVMSEMLNLTQALAKSAEESPDQDAFFSSLAVVAVSSGQWNLSACPHENTILTSSGDDPAAAALPIHSGLQGLCRVARNEVGMLCGLSSASVPLYYADLDPRCLSSDDALMRQMRFLFCLPAGPVEKTEESLSAGAKADEKILLPFGAETEVAIRMRPSDDQEEEDVERNSCAFVRFVPRLRKAPVSVRGPLELQMSQRGALGNLEVRPQRAPPLGGSSSSSSSSSSDAPLPPECVEIRVRAVGLNFRDVLNVMGLYPGDPGFPGSDCAGTVVRVGAGVRKWKVGDDVFGIAMGCLRTFAVTHAELLAPKPPSLGFEGAACLPVPSGTVEYAFRDLADVREGCTVLVHAVTGGVGIAAVQYCRAVGARVFGTCSSGKRQRALDMGVVGVASSRDPLQFREEMQNLLADENGCGKVDVVLNSLNGQFIPESLNLLKQGGCFLEIGKREIWTQEKMREARPDVQYQVIAVDTKLENGPRWFGSVLESLSRGVAEGRVSPPEMQVFDFDNNEHGIVHAMRVMQRAEHTGKIVIRMPSGTDRFLPNSVVPVEEPAVTSAESEQSERKKKSYIVTGGLGALGLLVAAWLVEEGADRLVLVSRSGRPPTASPHSESPPDSAPTATKGRAEQLLERLQASAADIITLACDVSEADGCSRAIAAAQSDGYRLAGVMHLAGVMKDGALVNQSSELLDAVYRPKAIGAWRLHAALSAVEAVEPLDFFVLFSSIAAVVGNPGQANYAAANACLDALALHRRTQGLRALSIQWGPWKEQGMVAGLEKALTIESFSNDLAFRVLGDLMSSPSVSPVVCCQPMESWSAYFSNGAGSQAQGGIPKPFERVASMDVSRQTAGGISSSTRAIAPEADASLMGLGEDQLLSIVTERVMEGVREVLVLDESGEVDMDAPLTALGVDSLAAVELRNSIGNRLGFRLPPTTLFDYPTLTRLINFCADEVQKRIGKSAQQKHKNVSGSNRTSFQTSAPSHLAVVAVACRFPGDVWNPWQFWEGLQEGRDCMSGVPLSRWTHERFFDSDENSVKGSYYAPTAGFVEGAELFDNKFFGIPAAEALLLDPQLRQLLEVSWEALSQTGGRRGPRGKDDLAGRPVGVFIGHSNVVDWPAAAHAGDATVASAYLPLALSASMLANRVSFTFALTGPSITVDTACSSTLVALDWAVRSLREGGCETALCGGCSLMIGPSLPIGFSKARMLSKDGRCATFDADANGYARGEGCGAVVLKALERAEAEGDAIWGVVRGSGCNHGGRAASLTAPSAPAQSACLLQALESAGLQPQDVSFLEAHGTGTALGDPIEVQAIKSVYLLGREGGGSESKAESEIQPLVLGAVKTNIGHLEAAAGIAGLIKLLLVLHHRTAPPNLHLRRLNPHIEEIVEGFRVCFPREATSLEGRGRPSLPDDAPLVGGVSSFGFGGTNVHMIVQGPPTGQGPRHDPPRVWDHVPCPWGVAGFSPVNANFLSVPDGRGRSQRRTEARPSPLSSLTTVEGDVGSESGSKASMSEGTQRVEEEEELRVRVQSGVVKALMGVLEEDRRSHLSSLLSPEQNVVCVSAEGSGEVISEKEDLEGAGSEGEDERCGFEVPLETLGLDSLKALEVREVLWRDLSVRVPPDFILSFPSLRRLIDFCVAVSISSNAQNSRHTATSVEKPGSEPTGTGSFGRAQCVPAAVVGMGCRFPGSASSPSRFWDLMMKERDCLREIPSSRWDHAALYNPDVDASGEFYYVNRAGLLEDSEFLDLTFPWMTTAELKTLQPPHRLMLQVANEAIDSCGWKRASLLGKPVGCFVGCCATMLNEVSPESGSSDVNGGKRFLCELTQGSDINSFSGTGATNALVSNRVSFAFGMTGPSLSIDTACSASLVALDVFMQTLRSGTCETAIVAGCQVVHISTTFVAFSKARMLSKDGRCATFDADANGYARGEGCGAVVLKALERAEAEGDAIWGVVRGSGCNHGGRAASLTAPSAPAQSACLLQALESAGLQPQDVSFLEAHGTGTALGDPIEVQAIKSVYLPGREGGGSESKAESAVQPLVLGAVKTNIGHLEAAAGIAGLIKLLLVLHHRTAPPNLHLRRLNPHIEEIVEGFRVCFPREATALEGRGRPSLPDDAPLVGGVSSFGFGGTNVHMIVQGPPVSSRPALPSSVPCETLEPETTVGASSDCQVAFLFTGQGSQYTNMGRELYESEPVFRSSLDKCAEILKPLMKVSLLEILFPSEPSEEGDAKNETAGVSVDNTEYSQVAIVSIELALCELWRSRGIEASVVLGHSLGEYAAAVYAGCLTVEECLLLVAERSRLMAAAPSGGVMASCRATEASFLKAFDSLPLETQQQVSLAAVNGPKNVVVSGEEIAVQAVLEKMGLGEGSEVWQRVRKLEVSHAFHSPAMSTAATTLQSHMTEMNLLPRPPRLGVTLVSSVSGDVGGKQMQTAAYWAGQMVKPVRFFPALETLKRHVGGEERAQAGSAQSLMIEIGPRPTLTNLGKFISGSRGKEERTVWVPSLDPSTPSGRAFSAACAQALTAVRRSSRTASFHEWSHAVWPFQWTHTVLPFQLNHTPRIPHPFFARVPVPTAGGSNSLAWNGKVPTDISALWGEQKVRGEIVVSPSAMLELLISASAESRAERPTREARSLAEMISRDKRSSPVKAATLKSVHFHRTFRPGAEGSEPPAVFLSATLQGLRSHKREQVSVSSSSASNKKQKTLHASARLDEVSTDSVLSREDPETTRSRLKTALSVCRQKVDVGEFYERLARSGFEYGNRFRTVSELFIPKPSEEPHLQMRGNAEMVSDREIPSSSVRAVALLQNPGVRQLPGGCAVSLQRDFERGFFFSPQLLEGALAVASVAATPITATGPEPPHMMLPLSIESVTVSKTDLGTPIWAVVLVERALSDTAGTAVASVWLQTAGGSVAASLSRILMRNVNPSAVPMPMEMTRTILPARSQQNEIPRKEAETDPSQPLAVSDSASQSLSAMKAADGSDDLRARVTARILSALSEHFVLSPGKSIQLDTSFADLGADSVTLMQLGTDLQSSLGVCVPPAVFYEYPTVAGVVDFCLEEIQPSTSQGGLDLLRSSLDACASSAVLSDGIAIVGIGLRLPRRTHSPSAFWDLLRSASDCMIEIPLGRWNHSLVYDETTAGGCYGKHGAFMEGADLFDNRFFSMSASEVEATDPQQRLMMEVAFETLHSAGYSRESVKGADVGCFIGNCNPSDWVIAQQIKWAQETMVQDSVNLPSSGNRQKNLITAFTNPSDFAVTGFAACLYANRVSFAFDLRGPSMPIDTACSSSLVAVDTAVRHIQAGVCESALAGGMHLMMSPNFLIGFCKAGSIARDGRCKTFDARADGFSMGEGAVAVLLKPYTTAKASGDSVWGVIRGSSCNSDGRSASLTAPNGSAQVRVLSQALHNAGFSPGDISLLETHGTGTPVGDPVEVGAIAGVYREGRTATHPLHMGCLKHNVGIMEGAGGVGGLVKLVLSLKYQTAPPLVHLRQLNPRILKAVAGFPVVFPQQPTPLKAHDRPSLPDDAPLVGSVSSFGLGGTNVHVIVQGPTEEECVHLKERARALGPHKWDHKSFPWMPVLHPLLARMKTQTHTKQSEEALPHSHQQSEGLLETSVECEGVLPDDVRKLSVDHQIGGIALFPGALFLDVFASLCSHAFRSVGVEAAGKGSAVDLMGVSFDRALSVEEQSGESSGVPRKTLSVRLEPCKGGARVFLSSRERSTDMAAGEGKRETKGGGRHTDSEVGHASARVGGVSFLGGRDAEGEKELQRLRAHCSEEVDVQAFYEDLRRCGFEYGPRFRTVRNLFVHRTSDGAALEALAEVSSVGLLTDEDGGESYSISQSFEEGFHVHPSVLDGALHPVFALIQSSTAVSLKGGNLFVPTRVERVLIRPFPHKEKVWSHVTLDASVETLRANVVVYSERGEVLADLRGLTFKVGGTLPGAGQGVPRDLLWTTTWKQSAETDRAIGSGVELGKRTRSGEFGNEPLLFYSVPSVELMGALQRTLGSHHRFFLIGDLPSAEELSRLWESRTFKACISLAGVSAVCSHGLNAAEQERQAIDENAIPDMESAILAISEVQTVLQSVVLSDPNLLLIVLTAGVWPVELESGRRSFHQTASVGMKPAVALPNAHAGLWGFCRTARLEIPSLSGRALRLYTADLDTRALAAFEDFSELRNQLQSVYMHTQNDRSTGRSSPKKVSLFGIESEIAVRLRPPSSRKPSVRDRQVERVWKDSCAFVRFVPRLKKAPVSVRGPVELQMSQRGALGNLEVRPQRGPPLGGSSSSSSSSSSDVTLPPECVEIRVRAAIVTTEGPEYLSGTVVRVGGVVQGVSTGSRVCAKVPLDSCVPVGSLSVLPSTTLKILPEGTECEEALLGGGGEAVRNLAVVSAFGLQERSVRDVHMLRQAEAEGKVLVRFPLLTDEAALCPFPSPTDPAKGAGEKKPKKKSCIVTGGLGALGLLVAAWLVEEGADRLVLVSRSGRPAPPPSPHSESPPDSAPTATKGRAEQLLERLQASAADIITLACDVSEADGCSRAIAAAQSDEYRLAGVMHLAGVMKDGAMLTQSTESLKTVLKPKAVGAWRLHAALSAVEAVEPLDFFVLFSSIAAVVGNPGQANYAAANACLDALALHRRTQGLPALSIQWGPWKGQGRAVGMAAGLPKTVEGWVSSPAALSALRGLMSRPNASVSCCMEMDSGSFVGRFAPGAVIPPLFQDAFDQKALSLLRTKAERDASWKGGIRGRSVVPSDLPSHRGRASVRSLVKRTIFESISEMVSLSSTELEVLLLKSEANLSDSGLGIDSLSLMSIGASVQRSLGIKLPMALLAGDVSVSGLIEDCTTAVLDQQGSKERATGSLSAAGIAEAQQQVLEEIVNDRDDPLNLSTRAGQSVDVQDAPPSQSDSLTTPSWLSAYEQRLRAEGMSCVAAWVRSEASGHNDRTVIGSTHETHSVSVLCEAEDLEGPSEDPSVPHVKKESARRWRRGLGIRQRFRRARQGSGQGEERGQRGHSTTSRSDACRETAPEFNTEAETAALVSERVLDEMASEGSLPFPVFLERVTVLQKSDLPERTEEGPNAPLSSPQEETWRQRCAAAVEEMFNGGKRERRSATKAFGVYPCLPPPSPSRPASAHTLPSAMTVSASNPINEAGETATFSASSSRQWRLFPSFRRPSRRPSTVSTTTSIREGAPTPPPSFSPHPLLTMLDDLTALMAKRGHHVERGAAQRVRRGPVQLCGVREREVPLLPERVLQRQAGRLAEAGEVPMDAQTAENVRSRLMKMVPEGDRSLIGQMLWNAEKQTDPVAFSLGLLLTHQGPRMSPAAEGTAGELLDNLVLREVGRLMASLREREASVCRVLWSSSRCSQRRGREGGLGRLGDAFRVLCVSCAAGLSDELGRTLSDLECEAFLVEQKGLWQSVEEEKVCTQQVQKAAGRSSGSGGVLREEGEKGLKFPEKLKSVFPIRVEVDFARCFAGMGGSIEGDTGGLNLPLQDEIVCPFLLDRLDDVALVRFLDWAGGLLKEGGELVAVNAQAEESAEISNEVLSSSSTASGGMVQALLPSGSLETYKRTVKEMGRIVGLSCFGRNRKSLEPPSECVRGSDTFSVSSGGLLGSGGGTNSIAPFLVLRAVRR</sequence>
<dbReference type="SMART" id="SM00829">
    <property type="entry name" value="PKS_ER"/>
    <property type="match status" value="1"/>
</dbReference>
<dbReference type="SMART" id="SM00826">
    <property type="entry name" value="PKS_DH"/>
    <property type="match status" value="3"/>
</dbReference>
<dbReference type="InterPro" id="IPR011032">
    <property type="entry name" value="GroES-like_sf"/>
</dbReference>
<feature type="compositionally biased region" description="Basic and acidic residues" evidence="8">
    <location>
        <begin position="1"/>
        <end position="10"/>
    </location>
</feature>
<feature type="compositionally biased region" description="Low complexity" evidence="8">
    <location>
        <begin position="1199"/>
        <end position="1208"/>
    </location>
</feature>
<dbReference type="VEuPathDB" id="CryptoDB:Cvel_6161"/>
<evidence type="ECO:0000259" key="9">
    <source>
        <dbReference type="PROSITE" id="PS50075"/>
    </source>
</evidence>
<dbReference type="SUPFAM" id="SSF53901">
    <property type="entry name" value="Thiolase-like"/>
    <property type="match status" value="4"/>
</dbReference>
<feature type="domain" description="PKS/mFAS DH" evidence="11">
    <location>
        <begin position="3533"/>
        <end position="3897"/>
    </location>
</feature>
<dbReference type="Pfam" id="PF00107">
    <property type="entry name" value="ADH_zinc_N"/>
    <property type="match status" value="1"/>
</dbReference>
<feature type="active site" description="Proton donor; for dehydratase activity" evidence="7">
    <location>
        <position position="4819"/>
    </location>
</feature>
<organism evidence="12">
    <name type="scientific">Chromera velia CCMP2878</name>
    <dbReference type="NCBI Taxonomy" id="1169474"/>
    <lineage>
        <taxon>Eukaryota</taxon>
        <taxon>Sar</taxon>
        <taxon>Alveolata</taxon>
        <taxon>Colpodellida</taxon>
        <taxon>Chromeraceae</taxon>
        <taxon>Chromera</taxon>
    </lineage>
</organism>
<dbReference type="InterPro" id="IPR013154">
    <property type="entry name" value="ADH-like_N"/>
</dbReference>
<dbReference type="Gene3D" id="3.30.70.3290">
    <property type="match status" value="1"/>
</dbReference>
<feature type="compositionally biased region" description="Low complexity" evidence="8">
    <location>
        <begin position="5243"/>
        <end position="5252"/>
    </location>
</feature>
<dbReference type="PANTHER" id="PTHR43775">
    <property type="entry name" value="FATTY ACID SYNTHASE"/>
    <property type="match status" value="1"/>
</dbReference>
<accession>A0A0K6S8Q6</accession>
<dbReference type="InterPro" id="IPR020843">
    <property type="entry name" value="ER"/>
</dbReference>
<evidence type="ECO:0000256" key="3">
    <source>
        <dbReference type="ARBA" id="ARBA00022679"/>
    </source>
</evidence>
<feature type="region of interest" description="N-terminal hotdog fold" evidence="7">
    <location>
        <begin position="514"/>
        <end position="670"/>
    </location>
</feature>
<feature type="region of interest" description="Disordered" evidence="8">
    <location>
        <begin position="6124"/>
        <end position="6154"/>
    </location>
</feature>
<feature type="active site" description="Proton acceptor; for dehydratase activity" evidence="7">
    <location>
        <position position="553"/>
    </location>
</feature>
<feature type="active site" description="Proton acceptor; for dehydratase activity" evidence="7">
    <location>
        <position position="4597"/>
    </location>
</feature>
<dbReference type="SMART" id="SM00825">
    <property type="entry name" value="PKS_KS"/>
    <property type="match status" value="4"/>
</dbReference>
<feature type="region of interest" description="Disordered" evidence="8">
    <location>
        <begin position="1184"/>
        <end position="1212"/>
    </location>
</feature>
<feature type="region of interest" description="Disordered" evidence="8">
    <location>
        <begin position="2445"/>
        <end position="2496"/>
    </location>
</feature>
<dbReference type="Pfam" id="PF02801">
    <property type="entry name" value="Ketoacyl-synt_C"/>
    <property type="match status" value="4"/>
</dbReference>
<keyword evidence="3" id="KW-0808">Transferase</keyword>
<dbReference type="SUPFAM" id="SSF52151">
    <property type="entry name" value="FabD/lysophospholipase-like"/>
    <property type="match status" value="1"/>
</dbReference>
<keyword evidence="6" id="KW-0012">Acyltransferase</keyword>
<dbReference type="InterPro" id="IPR018201">
    <property type="entry name" value="Ketoacyl_synth_AS"/>
</dbReference>
<name>A0A0K6S8Q6_9ALVE</name>
<feature type="domain" description="Ketosynthase family 3 (KS3)" evidence="10">
    <location>
        <begin position="56"/>
        <end position="506"/>
    </location>
</feature>
<proteinExistence type="predicted"/>
<dbReference type="SUPFAM" id="SSF50129">
    <property type="entry name" value="GroES-like"/>
    <property type="match status" value="1"/>
</dbReference>
<feature type="domain" description="PKS/mFAS DH" evidence="11">
    <location>
        <begin position="4546"/>
        <end position="4906"/>
    </location>
</feature>
<dbReference type="Gene3D" id="3.40.50.720">
    <property type="entry name" value="NAD(P)-binding Rossmann-like Domain"/>
    <property type="match status" value="3"/>
</dbReference>
<evidence type="ECO:0000256" key="7">
    <source>
        <dbReference type="PROSITE-ProRule" id="PRU01363"/>
    </source>
</evidence>
<keyword evidence="5" id="KW-0511">Multifunctional enzyme</keyword>
<dbReference type="Gene3D" id="3.90.180.10">
    <property type="entry name" value="Medium-chain alcohol dehydrogenases, catalytic domain"/>
    <property type="match status" value="1"/>
</dbReference>
<feature type="region of interest" description="Disordered" evidence="8">
    <location>
        <begin position="4683"/>
        <end position="4709"/>
    </location>
</feature>
<dbReference type="InterPro" id="IPR049551">
    <property type="entry name" value="PKS_DH_C"/>
</dbReference>
<dbReference type="InterPro" id="IPR042104">
    <property type="entry name" value="PKS_dehydratase_sf"/>
</dbReference>
<keyword evidence="4" id="KW-0521">NADP</keyword>
<dbReference type="PROSITE" id="PS00012">
    <property type="entry name" value="PHOSPHOPANTETHEINE"/>
    <property type="match status" value="2"/>
</dbReference>
<feature type="domain" description="Ketosynthase family 3 (KS3)" evidence="10">
    <location>
        <begin position="1957"/>
        <end position="2409"/>
    </location>
</feature>
<evidence type="ECO:0000256" key="4">
    <source>
        <dbReference type="ARBA" id="ARBA00022857"/>
    </source>
</evidence>
<feature type="compositionally biased region" description="Low complexity" evidence="8">
    <location>
        <begin position="6124"/>
        <end position="6141"/>
    </location>
</feature>
<keyword evidence="2" id="KW-0597">Phosphoprotein</keyword>
<dbReference type="InterPro" id="IPR057326">
    <property type="entry name" value="KR_dom"/>
</dbReference>
<feature type="compositionally biased region" description="Basic and acidic residues" evidence="8">
    <location>
        <begin position="34"/>
        <end position="43"/>
    </location>
</feature>
<feature type="region of interest" description="Disordered" evidence="8">
    <location>
        <begin position="1"/>
        <end position="43"/>
    </location>
</feature>
<evidence type="ECO:0000259" key="11">
    <source>
        <dbReference type="PROSITE" id="PS52019"/>
    </source>
</evidence>
<evidence type="ECO:0000256" key="6">
    <source>
        <dbReference type="ARBA" id="ARBA00023315"/>
    </source>
</evidence>
<dbReference type="GO" id="GO:0004312">
    <property type="term" value="F:fatty acid synthase activity"/>
    <property type="evidence" value="ECO:0007669"/>
    <property type="project" value="TreeGrafter"/>
</dbReference>
<dbReference type="Gene3D" id="3.40.47.10">
    <property type="match status" value="4"/>
</dbReference>
<dbReference type="Gene3D" id="3.40.366.10">
    <property type="entry name" value="Malonyl-Coenzyme A Acyl Carrier Protein, domain 2"/>
    <property type="match status" value="1"/>
</dbReference>
<dbReference type="CDD" id="cd00833">
    <property type="entry name" value="PKS"/>
    <property type="match status" value="4"/>
</dbReference>
<feature type="domain" description="Ketosynthase family 3 (KS3)" evidence="10">
    <location>
        <begin position="2647"/>
        <end position="3109"/>
    </location>
</feature>
<dbReference type="InterPro" id="IPR050091">
    <property type="entry name" value="PKS_NRPS_Biosynth_Enz"/>
</dbReference>
<dbReference type="GO" id="GO:0016491">
    <property type="term" value="F:oxidoreductase activity"/>
    <property type="evidence" value="ECO:0007669"/>
    <property type="project" value="InterPro"/>
</dbReference>
<dbReference type="Pfam" id="PF08659">
    <property type="entry name" value="KR"/>
    <property type="match status" value="2"/>
</dbReference>
<feature type="region of interest" description="C-terminal hotdog fold" evidence="7">
    <location>
        <begin position="4740"/>
        <end position="4906"/>
    </location>
</feature>
<evidence type="ECO:0000256" key="1">
    <source>
        <dbReference type="ARBA" id="ARBA00022450"/>
    </source>
</evidence>
<feature type="domain" description="Carrier" evidence="9">
    <location>
        <begin position="2539"/>
        <end position="2614"/>
    </location>
</feature>
<dbReference type="EMBL" id="CDMZ01002190">
    <property type="protein sequence ID" value="CUC09983.1"/>
    <property type="molecule type" value="Genomic_DNA"/>
</dbReference>
<feature type="region of interest" description="Disordered" evidence="8">
    <location>
        <begin position="6022"/>
        <end position="6041"/>
    </location>
</feature>
<feature type="region of interest" description="Disordered" evidence="8">
    <location>
        <begin position="5224"/>
        <end position="5256"/>
    </location>
</feature>
<dbReference type="CDD" id="cd05195">
    <property type="entry name" value="enoyl_red"/>
    <property type="match status" value="1"/>
</dbReference>
<dbReference type="Gene3D" id="3.10.129.110">
    <property type="entry name" value="Polyketide synthase dehydratase"/>
    <property type="match status" value="3"/>
</dbReference>
<feature type="region of interest" description="Disordered" evidence="8">
    <location>
        <begin position="3910"/>
        <end position="3933"/>
    </location>
</feature>
<dbReference type="InterPro" id="IPR020807">
    <property type="entry name" value="PKS_DH"/>
</dbReference>
<dbReference type="SUPFAM" id="SSF51735">
    <property type="entry name" value="NAD(P)-binding Rossmann-fold domains"/>
    <property type="match status" value="3"/>
</dbReference>
<keyword evidence="1" id="KW-0596">Phosphopantetheine</keyword>
<dbReference type="InterPro" id="IPR009081">
    <property type="entry name" value="PP-bd_ACP"/>
</dbReference>
<dbReference type="Pfam" id="PF08240">
    <property type="entry name" value="ADH_N"/>
    <property type="match status" value="1"/>
</dbReference>
<evidence type="ECO:0008006" key="13">
    <source>
        <dbReference type="Google" id="ProtNLM"/>
    </source>
</evidence>
<dbReference type="InterPro" id="IPR016035">
    <property type="entry name" value="Acyl_Trfase/lysoPLipase"/>
</dbReference>
<dbReference type="GO" id="GO:0044550">
    <property type="term" value="P:secondary metabolite biosynthetic process"/>
    <property type="evidence" value="ECO:0007669"/>
    <property type="project" value="UniProtKB-ARBA"/>
</dbReference>
<dbReference type="PROSITE" id="PS00606">
    <property type="entry name" value="KS3_1"/>
    <property type="match status" value="3"/>
</dbReference>
<feature type="domain" description="Carrier" evidence="9">
    <location>
        <begin position="1854"/>
        <end position="1929"/>
    </location>
</feature>
<dbReference type="InterPro" id="IPR020841">
    <property type="entry name" value="PKS_Beta-ketoAc_synthase_dom"/>
</dbReference>
<feature type="region of interest" description="Disordered" evidence="8">
    <location>
        <begin position="5438"/>
        <end position="5463"/>
    </location>
</feature>
<feature type="region of interest" description="N-terminal hotdog fold" evidence="7">
    <location>
        <begin position="4546"/>
        <end position="4722"/>
    </location>
</feature>
<dbReference type="InterPro" id="IPR049900">
    <property type="entry name" value="PKS_mFAS_DH"/>
</dbReference>
<dbReference type="InterPro" id="IPR014043">
    <property type="entry name" value="Acyl_transferase_dom"/>
</dbReference>
<feature type="region of interest" description="Disordered" evidence="8">
    <location>
        <begin position="5946"/>
        <end position="5986"/>
    </location>
</feature>
<feature type="region of interest" description="Disordered" evidence="8">
    <location>
        <begin position="1578"/>
        <end position="1601"/>
    </location>
</feature>
<dbReference type="SUPFAM" id="SSF47336">
    <property type="entry name" value="ACP-like"/>
    <property type="match status" value="3"/>
</dbReference>
<dbReference type="PANTHER" id="PTHR43775:SF37">
    <property type="entry name" value="SI:DKEY-61P9.11"/>
    <property type="match status" value="1"/>
</dbReference>
<dbReference type="Pfam" id="PF00550">
    <property type="entry name" value="PP-binding"/>
    <property type="match status" value="4"/>
</dbReference>
<evidence type="ECO:0000256" key="2">
    <source>
        <dbReference type="ARBA" id="ARBA00022553"/>
    </source>
</evidence>
<dbReference type="Pfam" id="PF00109">
    <property type="entry name" value="ketoacyl-synt"/>
    <property type="match status" value="4"/>
</dbReference>
<dbReference type="Gene3D" id="3.30.70.250">
    <property type="entry name" value="Malonyl-CoA ACP transacylase, ACP-binding"/>
    <property type="match status" value="1"/>
</dbReference>
<dbReference type="SMART" id="SM00822">
    <property type="entry name" value="PKS_KR"/>
    <property type="match status" value="2"/>
</dbReference>
<dbReference type="SUPFAM" id="SSF55048">
    <property type="entry name" value="Probable ACP-binding domain of malonyl-CoA ACP transacylase"/>
    <property type="match status" value="1"/>
</dbReference>
<dbReference type="SMART" id="SM01294">
    <property type="entry name" value="PKS_PP_betabranch"/>
    <property type="match status" value="1"/>
</dbReference>
<feature type="domain" description="PKS/mFAS DH" evidence="11">
    <location>
        <begin position="514"/>
        <end position="860"/>
    </location>
</feature>
<gene>
    <name evidence="12" type="ORF">Cvel_6161.t2.CR1</name>
</gene>
<feature type="domain" description="Carrier" evidence="9">
    <location>
        <begin position="3953"/>
        <end position="4028"/>
    </location>
</feature>